<feature type="domain" description="DUF4005" evidence="5">
    <location>
        <begin position="263"/>
        <end position="311"/>
    </location>
</feature>
<comment type="subunit">
    <text evidence="3">Binds to multiple calmodulin (CaM) in the presence of Ca(2+) and CaM-like proteins.</text>
</comment>
<sequence>MLKQMMSTIKKEDKEIPVSLNQETELKIEKNLAPDNSQDDVCISATAELNAQNDSDRIKEEQAAIDLQAALRGYLARRTFQTRKCIVRLQALIRGHLIMCPVGVNTSLQILKLSSNGFARKILASCTAPMSLHFQYDFNEANSVLSWLERWSKSQCWHLLPNPKSGNERSKPQNPHTRRSSVANVETIASEFDKPIRHIRKISSVETANCIEESPELVLERVKRNLRKVNGSVLQTRNDVVQKIIPEPEKHRANEKEHDNNNEIKTGFVPVKKESRESNEQSQIKRSVPRYMAVTVSAKAKLRSQDGPDNVITLTRRHSLPSLTNGNISVSPSAKTTGKLMNDRSLQLSRDGNVSVKVNQAEWRR</sequence>
<dbReference type="AlphaFoldDB" id="A0AAD8P6E0"/>
<feature type="compositionally biased region" description="Polar residues" evidence="4">
    <location>
        <begin position="172"/>
        <end position="183"/>
    </location>
</feature>
<organism evidence="6 7">
    <name type="scientific">Tagetes erecta</name>
    <name type="common">African marigold</name>
    <dbReference type="NCBI Taxonomy" id="13708"/>
    <lineage>
        <taxon>Eukaryota</taxon>
        <taxon>Viridiplantae</taxon>
        <taxon>Streptophyta</taxon>
        <taxon>Embryophyta</taxon>
        <taxon>Tracheophyta</taxon>
        <taxon>Spermatophyta</taxon>
        <taxon>Magnoliopsida</taxon>
        <taxon>eudicotyledons</taxon>
        <taxon>Gunneridae</taxon>
        <taxon>Pentapetalae</taxon>
        <taxon>asterids</taxon>
        <taxon>campanulids</taxon>
        <taxon>Asterales</taxon>
        <taxon>Asteraceae</taxon>
        <taxon>Asteroideae</taxon>
        <taxon>Heliantheae alliance</taxon>
        <taxon>Tageteae</taxon>
        <taxon>Tagetes</taxon>
    </lineage>
</organism>
<dbReference type="SMART" id="SM00015">
    <property type="entry name" value="IQ"/>
    <property type="match status" value="1"/>
</dbReference>
<dbReference type="Proteomes" id="UP001229421">
    <property type="component" value="Unassembled WGS sequence"/>
</dbReference>
<dbReference type="Pfam" id="PF00612">
    <property type="entry name" value="IQ"/>
    <property type="match status" value="2"/>
</dbReference>
<comment type="similarity">
    <text evidence="2">Belongs to the IQD family.</text>
</comment>
<name>A0AAD8P6E0_TARER</name>
<dbReference type="Pfam" id="PF13178">
    <property type="entry name" value="DUF4005"/>
    <property type="match status" value="1"/>
</dbReference>
<keyword evidence="7" id="KW-1185">Reference proteome</keyword>
<feature type="region of interest" description="Disordered" evidence="4">
    <location>
        <begin position="162"/>
        <end position="183"/>
    </location>
</feature>
<gene>
    <name evidence="6" type="ORF">QVD17_10658</name>
</gene>
<reference evidence="6" key="1">
    <citation type="journal article" date="2023" name="bioRxiv">
        <title>Improved chromosome-level genome assembly for marigold (Tagetes erecta).</title>
        <authorList>
            <person name="Jiang F."/>
            <person name="Yuan L."/>
            <person name="Wang S."/>
            <person name="Wang H."/>
            <person name="Xu D."/>
            <person name="Wang A."/>
            <person name="Fan W."/>
        </authorList>
    </citation>
    <scope>NUCLEOTIDE SEQUENCE</scope>
    <source>
        <strain evidence="6">WSJ</strain>
        <tissue evidence="6">Leaf</tissue>
    </source>
</reference>
<dbReference type="Gene3D" id="1.20.5.190">
    <property type="match status" value="1"/>
</dbReference>
<evidence type="ECO:0000259" key="5">
    <source>
        <dbReference type="Pfam" id="PF13178"/>
    </source>
</evidence>
<feature type="compositionally biased region" description="Basic and acidic residues" evidence="4">
    <location>
        <begin position="252"/>
        <end position="262"/>
    </location>
</feature>
<evidence type="ECO:0000256" key="3">
    <source>
        <dbReference type="ARBA" id="ARBA00024378"/>
    </source>
</evidence>
<dbReference type="PROSITE" id="PS50096">
    <property type="entry name" value="IQ"/>
    <property type="match status" value="1"/>
</dbReference>
<dbReference type="PANTHER" id="PTHR32295">
    <property type="entry name" value="IQ-DOMAIN 5-RELATED"/>
    <property type="match status" value="1"/>
</dbReference>
<dbReference type="InterPro" id="IPR000048">
    <property type="entry name" value="IQ_motif_EF-hand-BS"/>
</dbReference>
<keyword evidence="1" id="KW-0112">Calmodulin-binding</keyword>
<accession>A0AAD8P6E0</accession>
<protein>
    <recommendedName>
        <fullName evidence="5">DUF4005 domain-containing protein</fullName>
    </recommendedName>
</protein>
<dbReference type="EMBL" id="JAUHHV010000002">
    <property type="protein sequence ID" value="KAK1433742.1"/>
    <property type="molecule type" value="Genomic_DNA"/>
</dbReference>
<evidence type="ECO:0000313" key="7">
    <source>
        <dbReference type="Proteomes" id="UP001229421"/>
    </source>
</evidence>
<evidence type="ECO:0000313" key="6">
    <source>
        <dbReference type="EMBL" id="KAK1433742.1"/>
    </source>
</evidence>
<dbReference type="PANTHER" id="PTHR32295:SF281">
    <property type="entry name" value="PROTEIN IQ-DOMAIN 31"/>
    <property type="match status" value="1"/>
</dbReference>
<feature type="region of interest" description="Disordered" evidence="4">
    <location>
        <begin position="252"/>
        <end position="285"/>
    </location>
</feature>
<evidence type="ECO:0000256" key="4">
    <source>
        <dbReference type="SAM" id="MobiDB-lite"/>
    </source>
</evidence>
<evidence type="ECO:0000256" key="1">
    <source>
        <dbReference type="ARBA" id="ARBA00022860"/>
    </source>
</evidence>
<proteinExistence type="inferred from homology"/>
<dbReference type="GO" id="GO:0005516">
    <property type="term" value="F:calmodulin binding"/>
    <property type="evidence" value="ECO:0007669"/>
    <property type="project" value="UniProtKB-KW"/>
</dbReference>
<comment type="caution">
    <text evidence="6">The sequence shown here is derived from an EMBL/GenBank/DDBJ whole genome shotgun (WGS) entry which is preliminary data.</text>
</comment>
<dbReference type="InterPro" id="IPR025064">
    <property type="entry name" value="DUF4005"/>
</dbReference>
<evidence type="ECO:0000256" key="2">
    <source>
        <dbReference type="ARBA" id="ARBA00024341"/>
    </source>
</evidence>